<dbReference type="Gene3D" id="3.40.630.30">
    <property type="match status" value="1"/>
</dbReference>
<dbReference type="PROSITE" id="PS51186">
    <property type="entry name" value="GNAT"/>
    <property type="match status" value="1"/>
</dbReference>
<dbReference type="AlphaFoldDB" id="A0A2S5T958"/>
<dbReference type="Pfam" id="PF00583">
    <property type="entry name" value="Acetyltransf_1"/>
    <property type="match status" value="1"/>
</dbReference>
<dbReference type="GO" id="GO:0016747">
    <property type="term" value="F:acyltransferase activity, transferring groups other than amino-acyl groups"/>
    <property type="evidence" value="ECO:0007669"/>
    <property type="project" value="InterPro"/>
</dbReference>
<dbReference type="InterPro" id="IPR000182">
    <property type="entry name" value="GNAT_dom"/>
</dbReference>
<accession>A0A2S5T958</accession>
<protein>
    <submittedName>
        <fullName evidence="1">GNAT family N-acetyltransferase</fullName>
    </submittedName>
</protein>
<evidence type="ECO:0000313" key="2">
    <source>
        <dbReference type="Proteomes" id="UP000239406"/>
    </source>
</evidence>
<organism evidence="1 2">
    <name type="scientific">Caldimonas thermodepolymerans</name>
    <dbReference type="NCBI Taxonomy" id="215580"/>
    <lineage>
        <taxon>Bacteria</taxon>
        <taxon>Pseudomonadati</taxon>
        <taxon>Pseudomonadota</taxon>
        <taxon>Betaproteobacteria</taxon>
        <taxon>Burkholderiales</taxon>
        <taxon>Sphaerotilaceae</taxon>
        <taxon>Caldimonas</taxon>
    </lineage>
</organism>
<dbReference type="RefSeq" id="WP_104355680.1">
    <property type="nucleotide sequence ID" value="NZ_CP064338.1"/>
</dbReference>
<reference evidence="1 2" key="1">
    <citation type="submission" date="2018-02" db="EMBL/GenBank/DDBJ databases">
        <title>Reclassifiation of [Polyangium] brachysporum DSM 7029 as Guopingzhaonella breviflexa gen. nov., sp. nov., a member of the family Comamonadaceae.</title>
        <authorList>
            <person name="Tang B."/>
        </authorList>
    </citation>
    <scope>NUCLEOTIDE SEQUENCE [LARGE SCALE GENOMIC DNA]</scope>
    <source>
        <strain evidence="1 2">DSM 15344</strain>
    </source>
</reference>
<dbReference type="EMBL" id="PSNY01000001">
    <property type="protein sequence ID" value="PPE71486.1"/>
    <property type="molecule type" value="Genomic_DNA"/>
</dbReference>
<name>A0A2S5T958_9BURK</name>
<dbReference type="Proteomes" id="UP000239406">
    <property type="component" value="Unassembled WGS sequence"/>
</dbReference>
<dbReference type="CDD" id="cd04301">
    <property type="entry name" value="NAT_SF"/>
    <property type="match status" value="1"/>
</dbReference>
<proteinExistence type="predicted"/>
<dbReference type="SUPFAM" id="SSF55729">
    <property type="entry name" value="Acyl-CoA N-acyltransferases (Nat)"/>
    <property type="match status" value="1"/>
</dbReference>
<evidence type="ECO:0000313" key="1">
    <source>
        <dbReference type="EMBL" id="PPE71486.1"/>
    </source>
</evidence>
<gene>
    <name evidence="1" type="ORF">C1702_00335</name>
</gene>
<keyword evidence="1" id="KW-0808">Transferase</keyword>
<comment type="caution">
    <text evidence="1">The sequence shown here is derived from an EMBL/GenBank/DDBJ whole genome shotgun (WGS) entry which is preliminary data.</text>
</comment>
<keyword evidence="2" id="KW-1185">Reference proteome</keyword>
<dbReference type="InterPro" id="IPR016181">
    <property type="entry name" value="Acyl_CoA_acyltransferase"/>
</dbReference>
<sequence>MGYSIRRVDGAAHEDTLRSLHVLTFPCDEHEDYTEGWWWLAYLNGEPVAFAGMRWAVSEAEAVYLSRCGVLIGHRGNGLQRRFLAARLRYAKSLWARAAITTTYNNPASANNLIRAGFRLYTPDTPWSVLGTNYWRRDLT</sequence>